<organism evidence="2 3">
    <name type="scientific">Nitzschia inconspicua</name>
    <dbReference type="NCBI Taxonomy" id="303405"/>
    <lineage>
        <taxon>Eukaryota</taxon>
        <taxon>Sar</taxon>
        <taxon>Stramenopiles</taxon>
        <taxon>Ochrophyta</taxon>
        <taxon>Bacillariophyta</taxon>
        <taxon>Bacillariophyceae</taxon>
        <taxon>Bacillariophycidae</taxon>
        <taxon>Bacillariales</taxon>
        <taxon>Bacillariaceae</taxon>
        <taxon>Nitzschia</taxon>
    </lineage>
</organism>
<dbReference type="AlphaFoldDB" id="A0A9K3KEK3"/>
<dbReference type="OrthoDB" id="10255963at2759"/>
<keyword evidence="1" id="KW-0732">Signal</keyword>
<gene>
    <name evidence="2" type="ORF">IV203_023536</name>
</gene>
<feature type="chain" id="PRO_5039942928" evidence="1">
    <location>
        <begin position="22"/>
        <end position="186"/>
    </location>
</feature>
<reference evidence="2" key="2">
    <citation type="submission" date="2021-04" db="EMBL/GenBank/DDBJ databases">
        <authorList>
            <person name="Podell S."/>
        </authorList>
    </citation>
    <scope>NUCLEOTIDE SEQUENCE</scope>
    <source>
        <strain evidence="2">Hildebrandi</strain>
    </source>
</reference>
<dbReference type="Proteomes" id="UP000693970">
    <property type="component" value="Unassembled WGS sequence"/>
</dbReference>
<comment type="caution">
    <text evidence="2">The sequence shown here is derived from an EMBL/GenBank/DDBJ whole genome shotgun (WGS) entry which is preliminary data.</text>
</comment>
<dbReference type="InterPro" id="IPR001602">
    <property type="entry name" value="UPF0047_YjbQ-like"/>
</dbReference>
<dbReference type="EMBL" id="JAGRRH010000026">
    <property type="protein sequence ID" value="KAG7341583.1"/>
    <property type="molecule type" value="Genomic_DNA"/>
</dbReference>
<name>A0A9K3KEK3_9STRA</name>
<protein>
    <submittedName>
        <fullName evidence="2">UPF0047 domain containing protein</fullName>
    </submittedName>
</protein>
<evidence type="ECO:0000256" key="1">
    <source>
        <dbReference type="SAM" id="SignalP"/>
    </source>
</evidence>
<proteinExistence type="predicted"/>
<evidence type="ECO:0000313" key="2">
    <source>
        <dbReference type="EMBL" id="KAG7341583.1"/>
    </source>
</evidence>
<evidence type="ECO:0000313" key="3">
    <source>
        <dbReference type="Proteomes" id="UP000693970"/>
    </source>
</evidence>
<feature type="signal peptide" evidence="1">
    <location>
        <begin position="1"/>
        <end position="21"/>
    </location>
</feature>
<accession>A0A9K3KEK3</accession>
<sequence>MISFSPFWLVVSFLVVPLVSSLATAPNGKTTTKATITTQPISLGLPVCVYHQVDIPTTAEGPPRQAVSVEDLTPTLLELLANSNMQHGTITVISRHTTTAITINERESRLAQDMADYFLKLAPPDERSESEVAQRGIRYKHNMISIIDPPRKPNINVAWTMGGMSPSRTCCKHGEIRNPSMLILIC</sequence>
<reference evidence="2" key="1">
    <citation type="journal article" date="2021" name="Sci. Rep.">
        <title>Diploid genomic architecture of Nitzschia inconspicua, an elite biomass production diatom.</title>
        <authorList>
            <person name="Oliver A."/>
            <person name="Podell S."/>
            <person name="Pinowska A."/>
            <person name="Traller J.C."/>
            <person name="Smith S.R."/>
            <person name="McClure R."/>
            <person name="Beliaev A."/>
            <person name="Bohutskyi P."/>
            <person name="Hill E.A."/>
            <person name="Rabines A."/>
            <person name="Zheng H."/>
            <person name="Allen L.Z."/>
            <person name="Kuo A."/>
            <person name="Grigoriev I.V."/>
            <person name="Allen A.E."/>
            <person name="Hazlebeck D."/>
            <person name="Allen E.E."/>
        </authorList>
    </citation>
    <scope>NUCLEOTIDE SEQUENCE</scope>
    <source>
        <strain evidence="2">Hildebrandi</strain>
    </source>
</reference>
<keyword evidence="3" id="KW-1185">Reference proteome</keyword>
<dbReference type="Pfam" id="PF01894">
    <property type="entry name" value="YjbQ"/>
    <property type="match status" value="1"/>
</dbReference>